<protein>
    <submittedName>
        <fullName evidence="2">Uncharacterized protein</fullName>
    </submittedName>
</protein>
<evidence type="ECO:0000256" key="1">
    <source>
        <dbReference type="SAM" id="MobiDB-lite"/>
    </source>
</evidence>
<keyword evidence="3" id="KW-1185">Reference proteome</keyword>
<feature type="region of interest" description="Disordered" evidence="1">
    <location>
        <begin position="71"/>
        <end position="118"/>
    </location>
</feature>
<dbReference type="EMBL" id="BAAAZA010000012">
    <property type="protein sequence ID" value="GAA3874369.1"/>
    <property type="molecule type" value="Genomic_DNA"/>
</dbReference>
<evidence type="ECO:0000313" key="3">
    <source>
        <dbReference type="Proteomes" id="UP001501563"/>
    </source>
</evidence>
<comment type="caution">
    <text evidence="2">The sequence shown here is derived from an EMBL/GenBank/DDBJ whole genome shotgun (WGS) entry which is preliminary data.</text>
</comment>
<reference evidence="3" key="1">
    <citation type="journal article" date="2019" name="Int. J. Syst. Evol. Microbiol.">
        <title>The Global Catalogue of Microorganisms (GCM) 10K type strain sequencing project: providing services to taxonomists for standard genome sequencing and annotation.</title>
        <authorList>
            <consortium name="The Broad Institute Genomics Platform"/>
            <consortium name="The Broad Institute Genome Sequencing Center for Infectious Disease"/>
            <person name="Wu L."/>
            <person name="Ma J."/>
        </authorList>
    </citation>
    <scope>NUCLEOTIDE SEQUENCE [LARGE SCALE GENOMIC DNA]</scope>
    <source>
        <strain evidence="3">JCM 16578</strain>
    </source>
</reference>
<accession>A0ABP7KGC0</accession>
<feature type="compositionally biased region" description="Basic residues" evidence="1">
    <location>
        <begin position="90"/>
        <end position="100"/>
    </location>
</feature>
<proteinExistence type="predicted"/>
<gene>
    <name evidence="2" type="ORF">GCM10022207_45080</name>
</gene>
<name>A0ABP7KGC0_9ACTN</name>
<feature type="compositionally biased region" description="Low complexity" evidence="1">
    <location>
        <begin position="79"/>
        <end position="89"/>
    </location>
</feature>
<dbReference type="Proteomes" id="UP001501563">
    <property type="component" value="Unassembled WGS sequence"/>
</dbReference>
<sequence length="118" mass="13090">MRDIGPYERHPDGRFIEYPPFPGARRTFPIHYDLWVLGSHYGVWAFDDAARAAPAIGRPIRLRERPGRAADKARGLCVGPGRARVPGAARGKRPGRKRLVRVPGWDPTTAPDGGTARR</sequence>
<evidence type="ECO:0000313" key="2">
    <source>
        <dbReference type="EMBL" id="GAA3874369.1"/>
    </source>
</evidence>
<organism evidence="2 3">
    <name type="scientific">Streptomyces lannensis</name>
    <dbReference type="NCBI Taxonomy" id="766498"/>
    <lineage>
        <taxon>Bacteria</taxon>
        <taxon>Bacillati</taxon>
        <taxon>Actinomycetota</taxon>
        <taxon>Actinomycetes</taxon>
        <taxon>Kitasatosporales</taxon>
        <taxon>Streptomycetaceae</taxon>
        <taxon>Streptomyces</taxon>
    </lineage>
</organism>